<name>A0A841PJC2_9BACL</name>
<evidence type="ECO:0000256" key="1">
    <source>
        <dbReference type="SAM" id="Phobius"/>
    </source>
</evidence>
<dbReference type="InterPro" id="IPR025321">
    <property type="entry name" value="DUF4227"/>
</dbReference>
<keyword evidence="3" id="KW-1185">Reference proteome</keyword>
<protein>
    <recommendedName>
        <fullName evidence="4">DUF4227 domain-containing protein</fullName>
    </recommendedName>
</protein>
<evidence type="ECO:0008006" key="4">
    <source>
        <dbReference type="Google" id="ProtNLM"/>
    </source>
</evidence>
<dbReference type="Proteomes" id="UP000568839">
    <property type="component" value="Unassembled WGS sequence"/>
</dbReference>
<evidence type="ECO:0000313" key="2">
    <source>
        <dbReference type="EMBL" id="MBB6448967.1"/>
    </source>
</evidence>
<dbReference type="Pfam" id="PF14004">
    <property type="entry name" value="DUF4227"/>
    <property type="match status" value="1"/>
</dbReference>
<dbReference type="AlphaFoldDB" id="A0A841PJC2"/>
<dbReference type="RefSeq" id="WP_184402904.1">
    <property type="nucleotide sequence ID" value="NZ_JACHHJ010000001.1"/>
</dbReference>
<evidence type="ECO:0000313" key="3">
    <source>
        <dbReference type="Proteomes" id="UP000568839"/>
    </source>
</evidence>
<keyword evidence="1" id="KW-0812">Transmembrane</keyword>
<feature type="transmembrane region" description="Helical" evidence="1">
    <location>
        <begin position="12"/>
        <end position="33"/>
    </location>
</feature>
<comment type="caution">
    <text evidence="2">The sequence shown here is derived from an EMBL/GenBank/DDBJ whole genome shotgun (WGS) entry which is preliminary data.</text>
</comment>
<reference evidence="2 3" key="1">
    <citation type="submission" date="2020-08" db="EMBL/GenBank/DDBJ databases">
        <title>Genomic Encyclopedia of Type Strains, Phase IV (KMG-IV): sequencing the most valuable type-strain genomes for metagenomic binning, comparative biology and taxonomic classification.</title>
        <authorList>
            <person name="Goeker M."/>
        </authorList>
    </citation>
    <scope>NUCLEOTIDE SEQUENCE [LARGE SCALE GENOMIC DNA]</scope>
    <source>
        <strain evidence="2 3">DSM 21769</strain>
    </source>
</reference>
<sequence length="75" mass="8878">MRAALSACWNGLKIFLVFACCTGLFYYGILFIIDEYQGDERFEEPEGNAIKVFDQESDSEFSFRDRLWYLWQQGE</sequence>
<proteinExistence type="predicted"/>
<gene>
    <name evidence="2" type="ORF">HNR44_000916</name>
</gene>
<dbReference type="EMBL" id="JACHHJ010000001">
    <property type="protein sequence ID" value="MBB6448967.1"/>
    <property type="molecule type" value="Genomic_DNA"/>
</dbReference>
<keyword evidence="1" id="KW-1133">Transmembrane helix</keyword>
<keyword evidence="1" id="KW-0472">Membrane</keyword>
<organism evidence="2 3">
    <name type="scientific">Geomicrobium halophilum</name>
    <dbReference type="NCBI Taxonomy" id="549000"/>
    <lineage>
        <taxon>Bacteria</taxon>
        <taxon>Bacillati</taxon>
        <taxon>Bacillota</taxon>
        <taxon>Bacilli</taxon>
        <taxon>Bacillales</taxon>
        <taxon>Geomicrobium</taxon>
    </lineage>
</organism>
<accession>A0A841PJC2</accession>